<dbReference type="RefSeq" id="WP_170034697.1">
    <property type="nucleotide sequence ID" value="NZ_JABDTL010000001.1"/>
</dbReference>
<sequence>MSRTSSRRAIGPTTPSVTPVFPLLLLETMRDMDRPEEVLEGEDLTASMPRRLGLSDVVYLQIHKFREETKKKSLQSSATVEDLMRLVIRRPDCDEIFEEAGRRMAKRAWDERSNASRRAVRLLPAGMRMRAAARATRRLMGQLAGLGSLDVQARPFQVRLRDSLTSRADPGGAACAFYTGVVAELITRYMGRKHNAVHSRCAARGAETCEWSVLVVS</sequence>
<protein>
    <submittedName>
        <fullName evidence="2">Bacteriochlorophyll 4-vinyl reductase</fullName>
    </submittedName>
</protein>
<organism evidence="2 3">
    <name type="scientific">Longimicrobium terrae</name>
    <dbReference type="NCBI Taxonomy" id="1639882"/>
    <lineage>
        <taxon>Bacteria</taxon>
        <taxon>Pseudomonadati</taxon>
        <taxon>Gemmatimonadota</taxon>
        <taxon>Longimicrobiia</taxon>
        <taxon>Longimicrobiales</taxon>
        <taxon>Longimicrobiaceae</taxon>
        <taxon>Longimicrobium</taxon>
    </lineage>
</organism>
<dbReference type="InterPro" id="IPR024096">
    <property type="entry name" value="NO_sig/Golgi_transp_ligand-bd"/>
</dbReference>
<dbReference type="Gene3D" id="3.30.1380.20">
    <property type="entry name" value="Trafficking protein particle complex subunit 3"/>
    <property type="match status" value="1"/>
</dbReference>
<dbReference type="SMART" id="SM00989">
    <property type="entry name" value="V4R"/>
    <property type="match status" value="1"/>
</dbReference>
<feature type="domain" description="4-vinyl reductase 4VR" evidence="1">
    <location>
        <begin position="155"/>
        <end position="215"/>
    </location>
</feature>
<proteinExistence type="predicted"/>
<gene>
    <name evidence="2" type="ORF">HNQ61_002398</name>
</gene>
<dbReference type="EMBL" id="JACHIA010000005">
    <property type="protein sequence ID" value="MBB6070777.1"/>
    <property type="molecule type" value="Genomic_DNA"/>
</dbReference>
<accession>A0A841GYF9</accession>
<evidence type="ECO:0000313" key="3">
    <source>
        <dbReference type="Proteomes" id="UP000582837"/>
    </source>
</evidence>
<dbReference type="AlphaFoldDB" id="A0A841GYF9"/>
<reference evidence="2 3" key="1">
    <citation type="submission" date="2020-08" db="EMBL/GenBank/DDBJ databases">
        <title>Genomic Encyclopedia of Type Strains, Phase IV (KMG-IV): sequencing the most valuable type-strain genomes for metagenomic binning, comparative biology and taxonomic classification.</title>
        <authorList>
            <person name="Goeker M."/>
        </authorList>
    </citation>
    <scope>NUCLEOTIDE SEQUENCE [LARGE SCALE GENOMIC DNA]</scope>
    <source>
        <strain evidence="2 3">DSM 29007</strain>
    </source>
</reference>
<dbReference type="Proteomes" id="UP000582837">
    <property type="component" value="Unassembled WGS sequence"/>
</dbReference>
<comment type="caution">
    <text evidence="2">The sequence shown here is derived from an EMBL/GenBank/DDBJ whole genome shotgun (WGS) entry which is preliminary data.</text>
</comment>
<keyword evidence="3" id="KW-1185">Reference proteome</keyword>
<name>A0A841GYF9_9BACT</name>
<dbReference type="SUPFAM" id="SSF111126">
    <property type="entry name" value="Ligand-binding domain in the NO signalling and Golgi transport"/>
    <property type="match status" value="1"/>
</dbReference>
<dbReference type="InterPro" id="IPR004096">
    <property type="entry name" value="V4R"/>
</dbReference>
<evidence type="ECO:0000259" key="1">
    <source>
        <dbReference type="SMART" id="SM00989"/>
    </source>
</evidence>
<evidence type="ECO:0000313" key="2">
    <source>
        <dbReference type="EMBL" id="MBB6070777.1"/>
    </source>
</evidence>